<dbReference type="AlphaFoldDB" id="A0AAU9MXK0"/>
<organism evidence="1 2">
    <name type="scientific">Lactuca virosa</name>
    <dbReference type="NCBI Taxonomy" id="75947"/>
    <lineage>
        <taxon>Eukaryota</taxon>
        <taxon>Viridiplantae</taxon>
        <taxon>Streptophyta</taxon>
        <taxon>Embryophyta</taxon>
        <taxon>Tracheophyta</taxon>
        <taxon>Spermatophyta</taxon>
        <taxon>Magnoliopsida</taxon>
        <taxon>eudicotyledons</taxon>
        <taxon>Gunneridae</taxon>
        <taxon>Pentapetalae</taxon>
        <taxon>asterids</taxon>
        <taxon>campanulids</taxon>
        <taxon>Asterales</taxon>
        <taxon>Asteraceae</taxon>
        <taxon>Cichorioideae</taxon>
        <taxon>Cichorieae</taxon>
        <taxon>Lactucinae</taxon>
        <taxon>Lactuca</taxon>
    </lineage>
</organism>
<evidence type="ECO:0000313" key="2">
    <source>
        <dbReference type="Proteomes" id="UP001157418"/>
    </source>
</evidence>
<dbReference type="Proteomes" id="UP001157418">
    <property type="component" value="Unassembled WGS sequence"/>
</dbReference>
<gene>
    <name evidence="1" type="ORF">LVIROSA_LOCUS17521</name>
</gene>
<accession>A0AAU9MXK0</accession>
<comment type="caution">
    <text evidence="1">The sequence shown here is derived from an EMBL/GenBank/DDBJ whole genome shotgun (WGS) entry which is preliminary data.</text>
</comment>
<keyword evidence="2" id="KW-1185">Reference proteome</keyword>
<protein>
    <submittedName>
        <fullName evidence="1">Uncharacterized protein</fullName>
    </submittedName>
</protein>
<name>A0AAU9MXK0_9ASTR</name>
<proteinExistence type="predicted"/>
<evidence type="ECO:0000313" key="1">
    <source>
        <dbReference type="EMBL" id="CAH1430769.1"/>
    </source>
</evidence>
<reference evidence="1 2" key="1">
    <citation type="submission" date="2022-01" db="EMBL/GenBank/DDBJ databases">
        <authorList>
            <person name="Xiong W."/>
            <person name="Schranz E."/>
        </authorList>
    </citation>
    <scope>NUCLEOTIDE SEQUENCE [LARGE SCALE GENOMIC DNA]</scope>
</reference>
<dbReference type="EMBL" id="CAKMRJ010003334">
    <property type="protein sequence ID" value="CAH1430769.1"/>
    <property type="molecule type" value="Genomic_DNA"/>
</dbReference>
<sequence>MFIRQLPIYSDLFKSSIWHQCGSVLSFSPPVFSFNLLVMKLHLIQVCLPCPIKRRHPPGDLEYDLIRTWRWLYSSDEPITVVCKSFRIVRKGLAGVMKEEMTDGKTNIWICNQWFID</sequence>